<dbReference type="Proteomes" id="UP001054252">
    <property type="component" value="Unassembled WGS sequence"/>
</dbReference>
<keyword evidence="1" id="KW-0808">Transferase</keyword>
<dbReference type="EMBL" id="BPVZ01000017">
    <property type="protein sequence ID" value="GKV01435.1"/>
    <property type="molecule type" value="Genomic_DNA"/>
</dbReference>
<dbReference type="Pfam" id="PF03732">
    <property type="entry name" value="Retrotrans_gag"/>
    <property type="match status" value="1"/>
</dbReference>
<dbReference type="PROSITE" id="PS50994">
    <property type="entry name" value="INTEGRASE"/>
    <property type="match status" value="1"/>
</dbReference>
<dbReference type="InterPro" id="IPR002156">
    <property type="entry name" value="RNaseH_domain"/>
</dbReference>
<evidence type="ECO:0000256" key="4">
    <source>
        <dbReference type="ARBA" id="ARBA00022759"/>
    </source>
</evidence>
<evidence type="ECO:0000256" key="1">
    <source>
        <dbReference type="ARBA" id="ARBA00022679"/>
    </source>
</evidence>
<dbReference type="GO" id="GO:0015074">
    <property type="term" value="P:DNA integration"/>
    <property type="evidence" value="ECO:0007669"/>
    <property type="project" value="InterPro"/>
</dbReference>
<dbReference type="GO" id="GO:0006310">
    <property type="term" value="P:DNA recombination"/>
    <property type="evidence" value="ECO:0007669"/>
    <property type="project" value="UniProtKB-KW"/>
</dbReference>
<dbReference type="SUPFAM" id="SSF56672">
    <property type="entry name" value="DNA/RNA polymerases"/>
    <property type="match status" value="1"/>
</dbReference>
<dbReference type="Pfam" id="PF17921">
    <property type="entry name" value="Integrase_H2C2"/>
    <property type="match status" value="1"/>
</dbReference>
<dbReference type="SUPFAM" id="SSF53098">
    <property type="entry name" value="Ribonuclease H-like"/>
    <property type="match status" value="1"/>
</dbReference>
<feature type="compositionally biased region" description="Polar residues" evidence="6">
    <location>
        <begin position="358"/>
        <end position="367"/>
    </location>
</feature>
<dbReference type="InterPro" id="IPR036397">
    <property type="entry name" value="RNaseH_sf"/>
</dbReference>
<feature type="compositionally biased region" description="Basic and acidic residues" evidence="6">
    <location>
        <begin position="1"/>
        <end position="10"/>
    </location>
</feature>
<keyword evidence="4" id="KW-0255">Endonuclease</keyword>
<evidence type="ECO:0000256" key="5">
    <source>
        <dbReference type="ARBA" id="ARBA00023172"/>
    </source>
</evidence>
<comment type="caution">
    <text evidence="8">The sequence shown here is derived from an EMBL/GenBank/DDBJ whole genome shotgun (WGS) entry which is preliminary data.</text>
</comment>
<dbReference type="Pfam" id="PF00665">
    <property type="entry name" value="rve"/>
    <property type="match status" value="1"/>
</dbReference>
<feature type="compositionally biased region" description="Pro residues" evidence="6">
    <location>
        <begin position="71"/>
        <end position="85"/>
    </location>
</feature>
<organism evidence="8 9">
    <name type="scientific">Rubroshorea leprosula</name>
    <dbReference type="NCBI Taxonomy" id="152421"/>
    <lineage>
        <taxon>Eukaryota</taxon>
        <taxon>Viridiplantae</taxon>
        <taxon>Streptophyta</taxon>
        <taxon>Embryophyta</taxon>
        <taxon>Tracheophyta</taxon>
        <taxon>Spermatophyta</taxon>
        <taxon>Magnoliopsida</taxon>
        <taxon>eudicotyledons</taxon>
        <taxon>Gunneridae</taxon>
        <taxon>Pentapetalae</taxon>
        <taxon>rosids</taxon>
        <taxon>malvids</taxon>
        <taxon>Malvales</taxon>
        <taxon>Dipterocarpaceae</taxon>
        <taxon>Rubroshorea</taxon>
    </lineage>
</organism>
<name>A0AAV5IM35_9ROSI</name>
<dbReference type="GO" id="GO:0004523">
    <property type="term" value="F:RNA-DNA hybrid ribonuclease activity"/>
    <property type="evidence" value="ECO:0007669"/>
    <property type="project" value="InterPro"/>
</dbReference>
<keyword evidence="9" id="KW-1185">Reference proteome</keyword>
<dbReference type="Gene3D" id="3.30.420.10">
    <property type="entry name" value="Ribonuclease H-like superfamily/Ribonuclease H"/>
    <property type="match status" value="2"/>
</dbReference>
<dbReference type="InterPro" id="IPR043502">
    <property type="entry name" value="DNA/RNA_pol_sf"/>
</dbReference>
<dbReference type="Gene3D" id="3.10.10.10">
    <property type="entry name" value="HIV Type 1 Reverse Transcriptase, subunit A, domain 1"/>
    <property type="match status" value="1"/>
</dbReference>
<dbReference type="GO" id="GO:0003676">
    <property type="term" value="F:nucleic acid binding"/>
    <property type="evidence" value="ECO:0007669"/>
    <property type="project" value="InterPro"/>
</dbReference>
<reference evidence="8 9" key="1">
    <citation type="journal article" date="2021" name="Commun. Biol.">
        <title>The genome of Shorea leprosula (Dipterocarpaceae) highlights the ecological relevance of drought in aseasonal tropical rainforests.</title>
        <authorList>
            <person name="Ng K.K.S."/>
            <person name="Kobayashi M.J."/>
            <person name="Fawcett J.A."/>
            <person name="Hatakeyama M."/>
            <person name="Paape T."/>
            <person name="Ng C.H."/>
            <person name="Ang C.C."/>
            <person name="Tnah L.H."/>
            <person name="Lee C.T."/>
            <person name="Nishiyama T."/>
            <person name="Sese J."/>
            <person name="O'Brien M.J."/>
            <person name="Copetti D."/>
            <person name="Mohd Noor M.I."/>
            <person name="Ong R.C."/>
            <person name="Putra M."/>
            <person name="Sireger I.Z."/>
            <person name="Indrioko S."/>
            <person name="Kosugi Y."/>
            <person name="Izuno A."/>
            <person name="Isagi Y."/>
            <person name="Lee S.L."/>
            <person name="Shimizu K.K."/>
        </authorList>
    </citation>
    <scope>NUCLEOTIDE SEQUENCE [LARGE SCALE GENOMIC DNA]</scope>
    <source>
        <strain evidence="8">214</strain>
    </source>
</reference>
<keyword evidence="4" id="KW-0378">Hydrolase</keyword>
<keyword evidence="5" id="KW-0233">DNA recombination</keyword>
<feature type="domain" description="Integrase catalytic" evidence="7">
    <location>
        <begin position="1234"/>
        <end position="1393"/>
    </location>
</feature>
<evidence type="ECO:0000259" key="7">
    <source>
        <dbReference type="PROSITE" id="PS50994"/>
    </source>
</evidence>
<dbReference type="InterPro" id="IPR005162">
    <property type="entry name" value="Retrotrans_gag_dom"/>
</dbReference>
<dbReference type="PANTHER" id="PTHR37984:SF5">
    <property type="entry name" value="PROTEIN NYNRIN-LIKE"/>
    <property type="match status" value="1"/>
</dbReference>
<proteinExistence type="predicted"/>
<feature type="region of interest" description="Disordered" evidence="6">
    <location>
        <begin position="428"/>
        <end position="455"/>
    </location>
</feature>
<dbReference type="CDD" id="cd01647">
    <property type="entry name" value="RT_LTR"/>
    <property type="match status" value="1"/>
</dbReference>
<dbReference type="InterPro" id="IPR050951">
    <property type="entry name" value="Retrovirus_Pol_polyprotein"/>
</dbReference>
<keyword evidence="2" id="KW-0548">Nucleotidyltransferase</keyword>
<accession>A0AAV5IM35</accession>
<dbReference type="Gene3D" id="2.40.70.10">
    <property type="entry name" value="Acid Proteases"/>
    <property type="match status" value="1"/>
</dbReference>
<feature type="region of interest" description="Disordered" evidence="6">
    <location>
        <begin position="1"/>
        <end position="29"/>
    </location>
</feature>
<keyword evidence="3" id="KW-0540">Nuclease</keyword>
<dbReference type="Pfam" id="PF13456">
    <property type="entry name" value="RVT_3"/>
    <property type="match status" value="1"/>
</dbReference>
<dbReference type="PANTHER" id="PTHR37984">
    <property type="entry name" value="PROTEIN CBG26694"/>
    <property type="match status" value="1"/>
</dbReference>
<evidence type="ECO:0000313" key="8">
    <source>
        <dbReference type="EMBL" id="GKV01435.1"/>
    </source>
</evidence>
<dbReference type="InterPro" id="IPR043128">
    <property type="entry name" value="Rev_trsase/Diguanyl_cyclase"/>
</dbReference>
<evidence type="ECO:0000313" key="9">
    <source>
        <dbReference type="Proteomes" id="UP001054252"/>
    </source>
</evidence>
<feature type="region of interest" description="Disordered" evidence="6">
    <location>
        <begin position="64"/>
        <end position="107"/>
    </location>
</feature>
<sequence>MFPPVDHAEGGDENQPHTSSHNSTSTANQDAVTAQLAAMQQQFGVFQLVLAQLLARNNPGDPLINLLNPAQQPPAPQQNPQPVQPAPAISESQDQSHIAPAQQPIPDDVTRRLDSLEKLIAEHRGAPPPQHATDSIPHPLNTNITLEPYPTGFKIPQLETYDGTKDPDDHLHAFYSCMQAQNASDALMCKIFPSTLRGNARTWYYSLPPRSISSYTEMASAFATKFSSRRLIRKTITELMRVKQRDGESLKNYMSKFNDAVLEVNSFDQAVGIAAIISGLKHDRFRDNLIKHAATTFSEVNDRSLKFITAEEYALAQNPPPSKNQNPEWRDDNPSRKRMRMAQNRGPTLTSPPRFGRPNSTPQQQSAGKPPVNWTPFNLPRSQIFMQIKNKMDLRRPGPMRTVAASRDHTRYSQKGMLNEYVQRAEQPRFVREQRPQPQGVRNPPNRQGVGYQQAPPPLPPPARIIHMITGGLEAGGLSSKQRKLYVREVRHQNRAQKRKIDDAEWKNQPITFTSADLDTVVTPHNDPLVTSVMINNCEVQRVLVDTGSAPDIMYFHCFESLGLDPALLQKYDGPIYGFNNQPVPVEGVLTLHVAFGSGRTYVTPSVRFLIVKMASSFNIVIGRPTLTEIRAMVSQSHLCMKFPTPMGIATLRGNQEVARHCYITSVTQPTKGKDKTPEIGTRLNPEERAELIAFLRANNDVFAWTSADMPGIPTSVCQHKLSTNPLKKPVAQKRHLFGGERLQAIKEEVEKLLQAGFVRKVDYCEWVANPVLVKKANGKWRMCVDYTNLNHACPKDCYPMPSIDKLVEAASGNERLSLLDAYSGYHQVPMAPEDEEKTTFYAGDEIYCYVMMLFGLKNAGATYQKMVTIVFHAQIGKNLEVYVDDIVVKSLKAEDHLADLDETFNNLRKNRMRLNPAKCIFGVESGKFLGFMVSRRGIEVNLEKIRAIAEMEPLKSIKDIQRLTGRVAALHRFISRSADKCLPFFKIMSSKGSGAGALLIGPDGYRSEHALKFNFDATNNMAEYEALLPGLQLALELKIGAIQVYSDSQLVVNQINSICEVVDPVMADSLSKFASDSSLSSRSVFVEVLDETSFTKPRVMEISTNPDTPSWTDSIVSFLRDGIVPEDRQEAMKLRKKASRYTLVDGVLYKRSFSLPLLRCLNPYEAEYTLREVHEGVCGSHVGARTLTHKVLRQGYYWPNMYRDATYFVQKCPKCQFFAHLTHQPVEELTNLVAPWPFAQWGLDLLGPFVKGVGGVTHLIVGVDYFTKWVEARPLSSLTSKKVEDFVFGSIICRYGIPNQIVADNGTQFNCSSFRDFCSSYGIKLQFTSVYHSESNGMVESVNKCILEGIRPRLEQHKAKWADELNNVLWAYRTTSRTATGETPYHLAFGTEAVIPVEIGVSSFRVTHFDGERNGQLLRENLDLLAEVREEARLRTLVYKQKLVNFYNKRVHPRTFKVGDLVLRKAGLTGFETRFGKLASNWEGPYTVAEVPHPGAYILQDAEGKRVPRVWNVNNLKKFYP</sequence>
<dbReference type="InterPro" id="IPR021109">
    <property type="entry name" value="Peptidase_aspartic_dom_sf"/>
</dbReference>
<dbReference type="GO" id="GO:0016779">
    <property type="term" value="F:nucleotidyltransferase activity"/>
    <property type="evidence" value="ECO:0007669"/>
    <property type="project" value="UniProtKB-KW"/>
</dbReference>
<dbReference type="Pfam" id="PF00078">
    <property type="entry name" value="RVT_1"/>
    <property type="match status" value="1"/>
</dbReference>
<dbReference type="CDD" id="cd00303">
    <property type="entry name" value="retropepsin_like"/>
    <property type="match status" value="1"/>
</dbReference>
<protein>
    <recommendedName>
        <fullName evidence="7">Integrase catalytic domain-containing protein</fullName>
    </recommendedName>
</protein>
<dbReference type="InterPro" id="IPR000477">
    <property type="entry name" value="RT_dom"/>
</dbReference>
<gene>
    <name evidence="8" type="ORF">SLEP1_g13986</name>
</gene>
<dbReference type="Gene3D" id="3.30.70.270">
    <property type="match status" value="1"/>
</dbReference>
<feature type="region of interest" description="Disordered" evidence="6">
    <location>
        <begin position="315"/>
        <end position="378"/>
    </location>
</feature>
<evidence type="ECO:0000256" key="6">
    <source>
        <dbReference type="SAM" id="MobiDB-lite"/>
    </source>
</evidence>
<evidence type="ECO:0000256" key="2">
    <source>
        <dbReference type="ARBA" id="ARBA00022695"/>
    </source>
</evidence>
<feature type="compositionally biased region" description="Low complexity" evidence="6">
    <location>
        <begin position="17"/>
        <end position="26"/>
    </location>
</feature>
<dbReference type="Gene3D" id="1.10.340.70">
    <property type="match status" value="1"/>
</dbReference>
<dbReference type="SUPFAM" id="SSF50630">
    <property type="entry name" value="Acid proteases"/>
    <property type="match status" value="1"/>
</dbReference>
<dbReference type="InterPro" id="IPR041588">
    <property type="entry name" value="Integrase_H2C2"/>
</dbReference>
<evidence type="ECO:0000256" key="3">
    <source>
        <dbReference type="ARBA" id="ARBA00022722"/>
    </source>
</evidence>
<dbReference type="InterPro" id="IPR001584">
    <property type="entry name" value="Integrase_cat-core"/>
</dbReference>
<dbReference type="InterPro" id="IPR012337">
    <property type="entry name" value="RNaseH-like_sf"/>
</dbReference>